<dbReference type="InterPro" id="IPR012074">
    <property type="entry name" value="GAF_ANTAR"/>
</dbReference>
<proteinExistence type="predicted"/>
<keyword evidence="2" id="KW-0804">Transcription</keyword>
<name>A0ABU8N9V3_9PSEU</name>
<sequence length="231" mass="24771">MRETAQDLIDQRSIRNRDTLLGQLVVSAVKLVPAAIGGGLTRTHERTVSSNHATTEVVQKLDELQSRLQEGPCVSAADDPPANGAFVACDMQGADAERWPRFAPYAVEAGVYSMLSTSVVSERGGPRSALNLYSDQPEAFDTSDVVTAGLFATQAGTLLYGADHTANLSVALESRDVIGQAKGILMERFTLDEEEAFAMLVESSQNTNLKLAAVASWLVSEAKTRRDNARG</sequence>
<feature type="domain" description="ANTAR" evidence="3">
    <location>
        <begin position="158"/>
        <end position="219"/>
    </location>
</feature>
<keyword evidence="5" id="KW-1185">Reference proteome</keyword>
<evidence type="ECO:0000313" key="4">
    <source>
        <dbReference type="EMBL" id="MEJ2888436.1"/>
    </source>
</evidence>
<dbReference type="SUPFAM" id="SSF52172">
    <property type="entry name" value="CheY-like"/>
    <property type="match status" value="1"/>
</dbReference>
<keyword evidence="1" id="KW-0805">Transcription regulation</keyword>
<dbReference type="Pfam" id="PF03861">
    <property type="entry name" value="ANTAR"/>
    <property type="match status" value="1"/>
</dbReference>
<evidence type="ECO:0000313" key="5">
    <source>
        <dbReference type="Proteomes" id="UP001370100"/>
    </source>
</evidence>
<evidence type="ECO:0000256" key="1">
    <source>
        <dbReference type="ARBA" id="ARBA00023015"/>
    </source>
</evidence>
<dbReference type="SUPFAM" id="SSF55781">
    <property type="entry name" value="GAF domain-like"/>
    <property type="match status" value="1"/>
</dbReference>
<organism evidence="4 5">
    <name type="scientific">Actinomycetospora aeridis</name>
    <dbReference type="NCBI Taxonomy" id="3129231"/>
    <lineage>
        <taxon>Bacteria</taxon>
        <taxon>Bacillati</taxon>
        <taxon>Actinomycetota</taxon>
        <taxon>Actinomycetes</taxon>
        <taxon>Pseudonocardiales</taxon>
        <taxon>Pseudonocardiaceae</taxon>
        <taxon>Actinomycetospora</taxon>
    </lineage>
</organism>
<evidence type="ECO:0000256" key="2">
    <source>
        <dbReference type="ARBA" id="ARBA00023163"/>
    </source>
</evidence>
<dbReference type="InterPro" id="IPR005561">
    <property type="entry name" value="ANTAR"/>
</dbReference>
<dbReference type="Proteomes" id="UP001370100">
    <property type="component" value="Unassembled WGS sequence"/>
</dbReference>
<protein>
    <submittedName>
        <fullName evidence="4">ANTAR domain-containing protein</fullName>
    </submittedName>
</protein>
<dbReference type="InterPro" id="IPR036388">
    <property type="entry name" value="WH-like_DNA-bd_sf"/>
</dbReference>
<dbReference type="EMBL" id="JBBEGL010000005">
    <property type="protein sequence ID" value="MEJ2888436.1"/>
    <property type="molecule type" value="Genomic_DNA"/>
</dbReference>
<dbReference type="PIRSF" id="PIRSF036625">
    <property type="entry name" value="GAF_ANTAR"/>
    <property type="match status" value="1"/>
</dbReference>
<reference evidence="4 5" key="1">
    <citation type="submission" date="2024-03" db="EMBL/GenBank/DDBJ databases">
        <title>Actinomycetospora sp. OC33-EN06, a novel actinomycete isolated from wild orchid (Aerides multiflora).</title>
        <authorList>
            <person name="Suriyachadkun C."/>
        </authorList>
    </citation>
    <scope>NUCLEOTIDE SEQUENCE [LARGE SCALE GENOMIC DNA]</scope>
    <source>
        <strain evidence="4 5">OC33-EN06</strain>
    </source>
</reference>
<evidence type="ECO:0000259" key="3">
    <source>
        <dbReference type="PROSITE" id="PS50921"/>
    </source>
</evidence>
<gene>
    <name evidence="4" type="ORF">WCD41_18395</name>
</gene>
<accession>A0ABU8N9V3</accession>
<dbReference type="Gene3D" id="1.10.10.10">
    <property type="entry name" value="Winged helix-like DNA-binding domain superfamily/Winged helix DNA-binding domain"/>
    <property type="match status" value="1"/>
</dbReference>
<comment type="caution">
    <text evidence="4">The sequence shown here is derived from an EMBL/GenBank/DDBJ whole genome shotgun (WGS) entry which is preliminary data.</text>
</comment>
<dbReference type="PROSITE" id="PS50921">
    <property type="entry name" value="ANTAR"/>
    <property type="match status" value="1"/>
</dbReference>
<dbReference type="SMART" id="SM01012">
    <property type="entry name" value="ANTAR"/>
    <property type="match status" value="1"/>
</dbReference>
<dbReference type="InterPro" id="IPR011006">
    <property type="entry name" value="CheY-like_superfamily"/>
</dbReference>
<dbReference type="InterPro" id="IPR029016">
    <property type="entry name" value="GAF-like_dom_sf"/>
</dbReference>
<dbReference type="Gene3D" id="3.30.450.40">
    <property type="match status" value="1"/>
</dbReference>
<dbReference type="RefSeq" id="WP_337715002.1">
    <property type="nucleotide sequence ID" value="NZ_JBBEGL010000005.1"/>
</dbReference>